<dbReference type="Gene3D" id="1.10.20.10">
    <property type="entry name" value="Histone, subunit A"/>
    <property type="match status" value="1"/>
</dbReference>
<comment type="subcellular location">
    <subcellularLocation>
        <location evidence="1">Nucleus</location>
    </subcellularLocation>
</comment>
<evidence type="ECO:0000256" key="5">
    <source>
        <dbReference type="ARBA" id="ARBA00023242"/>
    </source>
</evidence>
<keyword evidence="3" id="KW-0805">Transcription regulation</keyword>
<feature type="compositionally biased region" description="Pro residues" evidence="8">
    <location>
        <begin position="61"/>
        <end position="75"/>
    </location>
</feature>
<dbReference type="GO" id="GO:0003743">
    <property type="term" value="F:translation initiation factor activity"/>
    <property type="evidence" value="ECO:0007669"/>
    <property type="project" value="UniProtKB-KW"/>
</dbReference>
<proteinExistence type="inferred from homology"/>
<dbReference type="InterPro" id="IPR037794">
    <property type="entry name" value="TAF12"/>
</dbReference>
<organism evidence="10 11">
    <name type="scientific">Choanephora cucurbitarum</name>
    <dbReference type="NCBI Taxonomy" id="101091"/>
    <lineage>
        <taxon>Eukaryota</taxon>
        <taxon>Fungi</taxon>
        <taxon>Fungi incertae sedis</taxon>
        <taxon>Mucoromycota</taxon>
        <taxon>Mucoromycotina</taxon>
        <taxon>Mucoromycetes</taxon>
        <taxon>Mucorales</taxon>
        <taxon>Mucorineae</taxon>
        <taxon>Choanephoraceae</taxon>
        <taxon>Choanephoroideae</taxon>
        <taxon>Choanephora</taxon>
    </lineage>
</organism>
<dbReference type="GO" id="GO:0000124">
    <property type="term" value="C:SAGA complex"/>
    <property type="evidence" value="ECO:0007669"/>
    <property type="project" value="InterPro"/>
</dbReference>
<evidence type="ECO:0000256" key="6">
    <source>
        <dbReference type="ARBA" id="ARBA00075089"/>
    </source>
</evidence>
<keyword evidence="10" id="KW-0396">Initiation factor</keyword>
<dbReference type="FunFam" id="1.10.20.10:FF:000011">
    <property type="entry name" value="Transcription initiation factor TFIID subunit 12"/>
    <property type="match status" value="1"/>
</dbReference>
<dbReference type="GO" id="GO:0051123">
    <property type="term" value="P:RNA polymerase II preinitiation complex assembly"/>
    <property type="evidence" value="ECO:0007669"/>
    <property type="project" value="TreeGrafter"/>
</dbReference>
<evidence type="ECO:0000313" key="11">
    <source>
        <dbReference type="Proteomes" id="UP000093000"/>
    </source>
</evidence>
<dbReference type="EMBL" id="LUGH01000078">
    <property type="protein sequence ID" value="OBZ89795.1"/>
    <property type="molecule type" value="Genomic_DNA"/>
</dbReference>
<evidence type="ECO:0000256" key="3">
    <source>
        <dbReference type="ARBA" id="ARBA00023015"/>
    </source>
</evidence>
<evidence type="ECO:0000313" key="10">
    <source>
        <dbReference type="EMBL" id="OBZ89795.1"/>
    </source>
</evidence>
<evidence type="ECO:0000259" key="9">
    <source>
        <dbReference type="Pfam" id="PF03847"/>
    </source>
</evidence>
<keyword evidence="5" id="KW-0539">Nucleus</keyword>
<keyword evidence="11" id="KW-1185">Reference proteome</keyword>
<dbReference type="OrthoDB" id="2193432at2759"/>
<dbReference type="GO" id="GO:0003677">
    <property type="term" value="F:DNA binding"/>
    <property type="evidence" value="ECO:0007669"/>
    <property type="project" value="TreeGrafter"/>
</dbReference>
<evidence type="ECO:0000256" key="8">
    <source>
        <dbReference type="SAM" id="MobiDB-lite"/>
    </source>
</evidence>
<dbReference type="GO" id="GO:0046982">
    <property type="term" value="F:protein heterodimerization activity"/>
    <property type="evidence" value="ECO:0007669"/>
    <property type="project" value="InterPro"/>
</dbReference>
<protein>
    <recommendedName>
        <fullName evidence="6">TBP-associated factor 12</fullName>
    </recommendedName>
    <alternativeName>
        <fullName evidence="7">Transcription initiation factor TFIID subunit 12</fullName>
    </alternativeName>
</protein>
<gene>
    <name evidence="10" type="primary">TAF12</name>
    <name evidence="10" type="ORF">A0J61_02152</name>
</gene>
<accession>A0A1C7NL44</accession>
<dbReference type="InterPro" id="IPR009072">
    <property type="entry name" value="Histone-fold"/>
</dbReference>
<name>A0A1C7NL44_9FUNG</name>
<feature type="region of interest" description="Disordered" evidence="8">
    <location>
        <begin position="54"/>
        <end position="97"/>
    </location>
</feature>
<evidence type="ECO:0000256" key="1">
    <source>
        <dbReference type="ARBA" id="ARBA00004123"/>
    </source>
</evidence>
<evidence type="ECO:0000256" key="7">
    <source>
        <dbReference type="ARBA" id="ARBA00093657"/>
    </source>
</evidence>
<comment type="caution">
    <text evidence="10">The sequence shown here is derived from an EMBL/GenBank/DDBJ whole genome shotgun (WGS) entry which is preliminary data.</text>
</comment>
<sequence>MGLVAQQLNNASPQNAFAIQQPQQVKPNPGTVPTSAAQAAAVAAAAAAAAKNNGGIFTFPTQPPQQPQQPQPQQLPQPQSNQMQTTTLTTAPSGTTMMMPATTTTTNNAPMNNNAINTGTATTSGIQPTPTAGAQIATPLKPAAVPSIDNDGVSRVLTKRKIQELVSQIDPSERLEPEVEDILLEIADEFIESVTTFACQLAKHRKSDTLEVKDVQLHLERNWNIRIPGFAADDIRPLRKPVIPSSHQVKVQAVNSAKNQASNTASKKEHHANNNNTNNN</sequence>
<dbReference type="Proteomes" id="UP000093000">
    <property type="component" value="Unassembled WGS sequence"/>
</dbReference>
<dbReference type="InParanoid" id="A0A1C7NL44"/>
<evidence type="ECO:0000256" key="2">
    <source>
        <dbReference type="ARBA" id="ARBA00007530"/>
    </source>
</evidence>
<dbReference type="PANTHER" id="PTHR12264">
    <property type="entry name" value="TRANSCRIPTION INITIATION FACTOR TFIID SUBUNIT 12"/>
    <property type="match status" value="1"/>
</dbReference>
<dbReference type="Pfam" id="PF03847">
    <property type="entry name" value="TFIID_20kDa"/>
    <property type="match status" value="1"/>
</dbReference>
<feature type="domain" description="Transcription initiation factor TFIID subunit 12" evidence="9">
    <location>
        <begin position="158"/>
        <end position="225"/>
    </location>
</feature>
<reference evidence="10 11" key="1">
    <citation type="submission" date="2016-03" db="EMBL/GenBank/DDBJ databases">
        <title>Choanephora cucurbitarum.</title>
        <authorList>
            <person name="Min B."/>
            <person name="Park H."/>
            <person name="Park J.-H."/>
            <person name="Shin H.-D."/>
            <person name="Choi I.-G."/>
        </authorList>
    </citation>
    <scope>NUCLEOTIDE SEQUENCE [LARGE SCALE GENOMIC DNA]</scope>
    <source>
        <strain evidence="10 11">KUS-F28377</strain>
    </source>
</reference>
<keyword evidence="10" id="KW-0648">Protein biosynthesis</keyword>
<dbReference type="SUPFAM" id="SSF47113">
    <property type="entry name" value="Histone-fold"/>
    <property type="match status" value="1"/>
</dbReference>
<feature type="compositionally biased region" description="Polar residues" evidence="8">
    <location>
        <begin position="252"/>
        <end position="265"/>
    </location>
</feature>
<comment type="similarity">
    <text evidence="2">Belongs to the TAF12 family.</text>
</comment>
<dbReference type="STRING" id="101091.A0A1C7NL44"/>
<dbReference type="PANTHER" id="PTHR12264:SF21">
    <property type="entry name" value="TRANSCRIPTION INITIATION FACTOR TFIID SUBUNIT 12"/>
    <property type="match status" value="1"/>
</dbReference>
<dbReference type="GO" id="GO:0017025">
    <property type="term" value="F:TBP-class protein binding"/>
    <property type="evidence" value="ECO:0007669"/>
    <property type="project" value="TreeGrafter"/>
</dbReference>
<dbReference type="AlphaFoldDB" id="A0A1C7NL44"/>
<evidence type="ECO:0000256" key="4">
    <source>
        <dbReference type="ARBA" id="ARBA00023163"/>
    </source>
</evidence>
<dbReference type="InterPro" id="IPR003228">
    <property type="entry name" value="TFIID_TAF12_dom"/>
</dbReference>
<dbReference type="CDD" id="cd07981">
    <property type="entry name" value="HFD_TAF12"/>
    <property type="match status" value="1"/>
</dbReference>
<keyword evidence="4" id="KW-0804">Transcription</keyword>
<dbReference type="GO" id="GO:0005669">
    <property type="term" value="C:transcription factor TFIID complex"/>
    <property type="evidence" value="ECO:0007669"/>
    <property type="project" value="InterPro"/>
</dbReference>
<feature type="region of interest" description="Disordered" evidence="8">
    <location>
        <begin position="252"/>
        <end position="280"/>
    </location>
</feature>
<feature type="compositionally biased region" description="Low complexity" evidence="8">
    <location>
        <begin position="76"/>
        <end position="97"/>
    </location>
</feature>